<evidence type="ECO:0000256" key="4">
    <source>
        <dbReference type="ARBA" id="ARBA00023295"/>
    </source>
</evidence>
<keyword evidence="5" id="KW-0732">Signal</keyword>
<dbReference type="GO" id="GO:0030246">
    <property type="term" value="F:carbohydrate binding"/>
    <property type="evidence" value="ECO:0007669"/>
    <property type="project" value="InterPro"/>
</dbReference>
<dbReference type="RefSeq" id="WP_146307663.1">
    <property type="nucleotide sequence ID" value="NZ_VOHS01000043.1"/>
</dbReference>
<dbReference type="Gene3D" id="3.20.110.10">
    <property type="entry name" value="Glycoside hydrolase 38, N terminal domain"/>
    <property type="match status" value="1"/>
</dbReference>
<proteinExistence type="inferred from homology"/>
<dbReference type="SUPFAM" id="SSF88713">
    <property type="entry name" value="Glycoside hydrolase/deacetylase"/>
    <property type="match status" value="1"/>
</dbReference>
<evidence type="ECO:0000256" key="2">
    <source>
        <dbReference type="ARBA" id="ARBA00022723"/>
    </source>
</evidence>
<keyword evidence="9" id="KW-1185">Reference proteome</keyword>
<feature type="domain" description="Glycosyl hydrolase family 38 C-terminal" evidence="7">
    <location>
        <begin position="467"/>
        <end position="665"/>
    </location>
</feature>
<dbReference type="PANTHER" id="PTHR46017">
    <property type="entry name" value="ALPHA-MANNOSIDASE 2C1"/>
    <property type="match status" value="1"/>
</dbReference>
<gene>
    <name evidence="8" type="ORF">FEF09_25090</name>
</gene>
<evidence type="ECO:0000259" key="7">
    <source>
        <dbReference type="Pfam" id="PF07748"/>
    </source>
</evidence>
<dbReference type="InterPro" id="IPR013780">
    <property type="entry name" value="Glyco_hydro_b"/>
</dbReference>
<dbReference type="InterPro" id="IPR028995">
    <property type="entry name" value="Glyco_hydro_57/38_cen_sf"/>
</dbReference>
<comment type="caution">
    <text evidence="8">The sequence shown here is derived from an EMBL/GenBank/DDBJ whole genome shotgun (WGS) entry which is preliminary data.</text>
</comment>
<dbReference type="Gene3D" id="2.70.98.30">
    <property type="entry name" value="Golgi alpha-mannosidase II, domain 4"/>
    <property type="match status" value="1"/>
</dbReference>
<feature type="signal peptide" evidence="5">
    <location>
        <begin position="1"/>
        <end position="21"/>
    </location>
</feature>
<dbReference type="OrthoDB" id="9772207at2"/>
<evidence type="ECO:0000256" key="3">
    <source>
        <dbReference type="ARBA" id="ARBA00022801"/>
    </source>
</evidence>
<dbReference type="InterPro" id="IPR000602">
    <property type="entry name" value="Glyco_hydro_38_N"/>
</dbReference>
<keyword evidence="3 8" id="KW-0378">Hydrolase</keyword>
<dbReference type="Proteomes" id="UP000318815">
    <property type="component" value="Unassembled WGS sequence"/>
</dbReference>
<dbReference type="InterPro" id="IPR011330">
    <property type="entry name" value="Glyco_hydro/deAcase_b/a-brl"/>
</dbReference>
<dbReference type="Pfam" id="PF01074">
    <property type="entry name" value="Glyco_hydro_38N"/>
    <property type="match status" value="1"/>
</dbReference>
<dbReference type="GO" id="GO:0006013">
    <property type="term" value="P:mannose metabolic process"/>
    <property type="evidence" value="ECO:0007669"/>
    <property type="project" value="InterPro"/>
</dbReference>
<dbReference type="GO" id="GO:0004559">
    <property type="term" value="F:alpha-mannosidase activity"/>
    <property type="evidence" value="ECO:0007669"/>
    <property type="project" value="InterPro"/>
</dbReference>
<organism evidence="8 9">
    <name type="scientific">Chitinophaga pinensis</name>
    <dbReference type="NCBI Taxonomy" id="79329"/>
    <lineage>
        <taxon>Bacteria</taxon>
        <taxon>Pseudomonadati</taxon>
        <taxon>Bacteroidota</taxon>
        <taxon>Chitinophagia</taxon>
        <taxon>Chitinophagales</taxon>
        <taxon>Chitinophagaceae</taxon>
        <taxon>Chitinophaga</taxon>
    </lineage>
</organism>
<dbReference type="InterPro" id="IPR011682">
    <property type="entry name" value="Glyco_hydro_38_C"/>
</dbReference>
<evidence type="ECO:0000313" key="9">
    <source>
        <dbReference type="Proteomes" id="UP000318815"/>
    </source>
</evidence>
<dbReference type="InterPro" id="IPR037094">
    <property type="entry name" value="Glyco_hydro_38_cen_sf"/>
</dbReference>
<feature type="domain" description="Glycoside hydrolase family 38 N-terminal" evidence="6">
    <location>
        <begin position="66"/>
        <end position="198"/>
    </location>
</feature>
<name>A0A5C6LQN5_9BACT</name>
<dbReference type="Gene3D" id="2.60.40.1180">
    <property type="entry name" value="Golgi alpha-mannosidase II"/>
    <property type="match status" value="1"/>
</dbReference>
<evidence type="ECO:0000256" key="1">
    <source>
        <dbReference type="ARBA" id="ARBA00009792"/>
    </source>
</evidence>
<dbReference type="AlphaFoldDB" id="A0A5C6LQN5"/>
<feature type="chain" id="PRO_5022952565" evidence="5">
    <location>
        <begin position="22"/>
        <end position="830"/>
    </location>
</feature>
<evidence type="ECO:0000259" key="6">
    <source>
        <dbReference type="Pfam" id="PF01074"/>
    </source>
</evidence>
<comment type="similarity">
    <text evidence="1">Belongs to the glycosyl hydrolase 38 family.</text>
</comment>
<dbReference type="InterPro" id="IPR011013">
    <property type="entry name" value="Gal_mutarotase_sf_dom"/>
</dbReference>
<protein>
    <submittedName>
        <fullName evidence="8">Glycosyl hydrolase</fullName>
    </submittedName>
</protein>
<dbReference type="GO" id="GO:0046872">
    <property type="term" value="F:metal ion binding"/>
    <property type="evidence" value="ECO:0007669"/>
    <property type="project" value="UniProtKB-KW"/>
</dbReference>
<keyword evidence="2" id="KW-0479">Metal-binding</keyword>
<evidence type="ECO:0000313" key="8">
    <source>
        <dbReference type="EMBL" id="TWV95076.1"/>
    </source>
</evidence>
<dbReference type="SUPFAM" id="SSF88688">
    <property type="entry name" value="Families 57/38 glycoside transferase middle domain"/>
    <property type="match status" value="1"/>
</dbReference>
<dbReference type="Pfam" id="PF07748">
    <property type="entry name" value="Glyco_hydro_38C"/>
    <property type="match status" value="1"/>
</dbReference>
<sequence length="830" mass="93159">MKHTILCLAVLCTVGAGRSFAQQHYFIDGYHGGKYGHYPAGYTQYIVEQLAAHPDWKINLEIEPETWDVAKVEEPAAYAALKRLFADQSDAGRIEYVNPGYGQSYLYTSSGESMIRQFSYGIQHIRQHFPEAVFSTYSSEEPCFTSALPQVLLSFGFRYASLKNPNTCWGGYTRAFGGEVVQWQGPDGSKLPAVSRYSTEALLPHSTWQTTAWNNSSEYIQSALAAGIRQPVGMCLQDAGWRNGPWLKQHAKYETWRNYIGHVADTQHAALWKFSQEDVQVSLVWGAQVLQRIAQQVRQAENKLAAAEKYAAISSLVQHRSWPQTALDSAWKSLLLSQHHDCWIVPYNGHKGDTWIDKVQHWTDNTLRVSDSILLQKESTGSSLRVLNTTASSREEWVVVPGYKGRMPVVTGNNGKEVKAYVQRDRSLIFKARVAPMGYNVYHISEGAKRASAATRNRQLSDGRYQIETDFYKMTIDPARGGVITSLIAKQLNNREMVDRKHLRGFNELRGYFYQQSAWRSSTDTAALVRLQEDNPARTVIEIKGLIGGHPFTQLITLANATRRIDMQLKIDWQGEPGIGAAPAEHYRVEDYHKAFYNDSFKLQVLLPLQLAQQKLSKDAPYDVTESRLTNTFFSSWDSIKNNVLLHWADVTDGKSGLALLVDHTTSYVHGENYPLGFTVQFTGTALWGRNYTVTAPTDIHYAIVPHSGAWDAGGVSNEAASWCEPLTLLPADNDKAFSLLAVADQRWQIPALLMDGNDLLIRVYNAAGDNREQALTISGTASKAMLEQLNGQSLDMLPMQQQSGKTIIRLAIPRFGIRTIRLKDINIQH</sequence>
<dbReference type="GO" id="GO:0009313">
    <property type="term" value="P:oligosaccharide catabolic process"/>
    <property type="evidence" value="ECO:0007669"/>
    <property type="project" value="TreeGrafter"/>
</dbReference>
<dbReference type="EMBL" id="VOHS01000043">
    <property type="protein sequence ID" value="TWV95076.1"/>
    <property type="molecule type" value="Genomic_DNA"/>
</dbReference>
<accession>A0A5C6LQN5</accession>
<dbReference type="SUPFAM" id="SSF74650">
    <property type="entry name" value="Galactose mutarotase-like"/>
    <property type="match status" value="1"/>
</dbReference>
<dbReference type="PANTHER" id="PTHR46017:SF1">
    <property type="entry name" value="ALPHA-MANNOSIDASE 2C1"/>
    <property type="match status" value="1"/>
</dbReference>
<reference evidence="8 9" key="1">
    <citation type="submission" date="2019-08" db="EMBL/GenBank/DDBJ databases">
        <title>Whole genome sequencing of chitin degrading bacteria Chitinophaga pinensis YS16.</title>
        <authorList>
            <person name="Singh R.P."/>
            <person name="Manchanda G."/>
            <person name="Maurya I.K."/>
            <person name="Joshi N.K."/>
            <person name="Srivastava A.K."/>
        </authorList>
    </citation>
    <scope>NUCLEOTIDE SEQUENCE [LARGE SCALE GENOMIC DNA]</scope>
    <source>
        <strain evidence="8 9">YS-16</strain>
    </source>
</reference>
<evidence type="ECO:0000256" key="5">
    <source>
        <dbReference type="SAM" id="SignalP"/>
    </source>
</evidence>
<dbReference type="InterPro" id="IPR027291">
    <property type="entry name" value="Glyco_hydro_38_N_sf"/>
</dbReference>
<keyword evidence="4" id="KW-0326">Glycosidase</keyword>
<dbReference type="Gene3D" id="1.20.1270.50">
    <property type="entry name" value="Glycoside hydrolase family 38, central domain"/>
    <property type="match status" value="1"/>
</dbReference>